<sequence>MKKFSFIFLCSLFLHCQQDVIEVRTVKRPSAPPPSSLIAEHKDDKKTSEEEDKLCAPPCKPPAECVGGKCTGAAQTSNTDVDVKKGQSYYPVSTVYRKLNSIDPYAPN</sequence>
<evidence type="ECO:0000313" key="2">
    <source>
        <dbReference type="EMBL" id="TXG77378.1"/>
    </source>
</evidence>
<comment type="caution">
    <text evidence="2">The sequence shown here is derived from an EMBL/GenBank/DDBJ whole genome shotgun (WGS) entry which is preliminary data.</text>
</comment>
<organism evidence="2 3">
    <name type="scientific">Candidatus Dojkabacteria bacterium</name>
    <dbReference type="NCBI Taxonomy" id="2099670"/>
    <lineage>
        <taxon>Bacteria</taxon>
        <taxon>Candidatus Dojkabacteria</taxon>
    </lineage>
</organism>
<proteinExistence type="predicted"/>
<dbReference type="Proteomes" id="UP000321026">
    <property type="component" value="Unassembled WGS sequence"/>
</dbReference>
<protein>
    <submittedName>
        <fullName evidence="2">Uncharacterized protein</fullName>
    </submittedName>
</protein>
<dbReference type="EMBL" id="SSDS01000047">
    <property type="protein sequence ID" value="TXG77378.1"/>
    <property type="molecule type" value="Genomic_DNA"/>
</dbReference>
<name>A0A5C7J7W9_9BACT</name>
<feature type="region of interest" description="Disordered" evidence="1">
    <location>
        <begin position="27"/>
        <end position="55"/>
    </location>
</feature>
<accession>A0A5C7J7W9</accession>
<feature type="compositionally biased region" description="Basic and acidic residues" evidence="1">
    <location>
        <begin position="39"/>
        <end position="48"/>
    </location>
</feature>
<evidence type="ECO:0000256" key="1">
    <source>
        <dbReference type="SAM" id="MobiDB-lite"/>
    </source>
</evidence>
<reference evidence="2 3" key="1">
    <citation type="submission" date="2018-09" db="EMBL/GenBank/DDBJ databases">
        <title>Metagenome Assembled Genomes from an Advanced Water Purification Facility.</title>
        <authorList>
            <person name="Stamps B.W."/>
            <person name="Spear J.R."/>
        </authorList>
    </citation>
    <scope>NUCLEOTIDE SEQUENCE [LARGE SCALE GENOMIC DNA]</scope>
    <source>
        <strain evidence="2">Bin_63_2</strain>
    </source>
</reference>
<gene>
    <name evidence="2" type="ORF">E6Q11_02860</name>
</gene>
<evidence type="ECO:0000313" key="3">
    <source>
        <dbReference type="Proteomes" id="UP000321026"/>
    </source>
</evidence>
<dbReference type="AlphaFoldDB" id="A0A5C7J7W9"/>